<dbReference type="RefSeq" id="WP_143019896.1">
    <property type="nucleotide sequence ID" value="NZ_FMZO01000020.1"/>
</dbReference>
<evidence type="ECO:0000313" key="4">
    <source>
        <dbReference type="Proteomes" id="UP000198757"/>
    </source>
</evidence>
<reference evidence="4" key="1">
    <citation type="submission" date="2016-10" db="EMBL/GenBank/DDBJ databases">
        <authorList>
            <person name="Varghese N."/>
            <person name="Submissions S."/>
        </authorList>
    </citation>
    <scope>NUCLEOTIDE SEQUENCE [LARGE SCALE GENOMIC DNA]</scope>
    <source>
        <strain evidence="4">DSM 25811 / CCM 8410 / LMG 26954 / E90</strain>
    </source>
</reference>
<evidence type="ECO:0008006" key="5">
    <source>
        <dbReference type="Google" id="ProtNLM"/>
    </source>
</evidence>
<dbReference type="Proteomes" id="UP000198757">
    <property type="component" value="Unassembled WGS sequence"/>
</dbReference>
<feature type="transmembrane region" description="Helical" evidence="1">
    <location>
        <begin position="605"/>
        <end position="627"/>
    </location>
</feature>
<dbReference type="PROSITE" id="PS50012">
    <property type="entry name" value="RCC1_3"/>
    <property type="match status" value="1"/>
</dbReference>
<keyword evidence="2" id="KW-0732">Signal</keyword>
<keyword evidence="1" id="KW-0812">Transmembrane</keyword>
<proteinExistence type="predicted"/>
<organism evidence="3 4">
    <name type="scientific">Niabella drilacis (strain DSM 25811 / CCM 8410 / CCUG 62505 / LMG 26954 / E90)</name>
    <dbReference type="NCBI Taxonomy" id="1285928"/>
    <lineage>
        <taxon>Bacteria</taxon>
        <taxon>Pseudomonadati</taxon>
        <taxon>Bacteroidota</taxon>
        <taxon>Chitinophagia</taxon>
        <taxon>Chitinophagales</taxon>
        <taxon>Chitinophagaceae</taxon>
        <taxon>Niabella</taxon>
    </lineage>
</organism>
<gene>
    <name evidence="3" type="ORF">SAMN04487894_1208</name>
</gene>
<feature type="transmembrane region" description="Helical" evidence="1">
    <location>
        <begin position="634"/>
        <end position="651"/>
    </location>
</feature>
<feature type="signal peptide" evidence="2">
    <location>
        <begin position="1"/>
        <end position="29"/>
    </location>
</feature>
<evidence type="ECO:0000256" key="2">
    <source>
        <dbReference type="SAM" id="SignalP"/>
    </source>
</evidence>
<accession>A0A1G6ZXQ2</accession>
<dbReference type="AlphaFoldDB" id="A0A1G6ZXQ2"/>
<dbReference type="OrthoDB" id="9805017at2"/>
<evidence type="ECO:0000313" key="3">
    <source>
        <dbReference type="EMBL" id="SDE07454.1"/>
    </source>
</evidence>
<keyword evidence="4" id="KW-1185">Reference proteome</keyword>
<dbReference type="InterPro" id="IPR051553">
    <property type="entry name" value="Ran_GTPase-activating"/>
</dbReference>
<feature type="chain" id="PRO_5011637646" description="Regulator of chromosome condensation (RCC1) repeat-containing protein" evidence="2">
    <location>
        <begin position="30"/>
        <end position="690"/>
    </location>
</feature>
<dbReference type="InterPro" id="IPR000408">
    <property type="entry name" value="Reg_chr_condens"/>
</dbReference>
<dbReference type="InterPro" id="IPR009091">
    <property type="entry name" value="RCC1/BLIP-II"/>
</dbReference>
<dbReference type="PANTHER" id="PTHR45982">
    <property type="entry name" value="REGULATOR OF CHROMOSOME CONDENSATION"/>
    <property type="match status" value="1"/>
</dbReference>
<keyword evidence="1" id="KW-0472">Membrane</keyword>
<protein>
    <recommendedName>
        <fullName evidence="5">Regulator of chromosome condensation (RCC1) repeat-containing protein</fullName>
    </recommendedName>
</protein>
<sequence length="690" mass="73210">MTQRKMTTAALSVLFCMMLLGFSRSAVQAQCTDCGNSYLNVDPSNLDRMEYDNIVSTFHSTMARQADGRVLVWGEDTRSDGVSSNLTPAELNSSNYPGLQGTVLKFTGGSNAGSTNGHQAQFAVLTTQGLYVWGAPDKLITSSLKNNTTFGRVFTAAQLPVAPDQVRMLFGTYQTLALVTCSDDVWVLSINGNMRGNGNNGNASTWARVTENGSGNPVLGNVMAVRGAPGGLMALKKDGTVWTWGDKVYLADGTSVNDRSRARQMTLTKPQGGGNIVPKMIGMTGTRSRSSHYILGTDNVVYSLGNNERRQLGDRTTDEQENWVRVKSGSNTYLDNVAWISPNEHDNYGNSSVNALTTATSANVWAWGNNERNMLGVSSGSNINPTNNISGLGSSKIMAVETGGHTSMVVKQCSGLFGYVGHRIYGSMANGSNADDDVSSYSFSTSAMDICGASTGATTLFPPQGTVHIGDVIQLVFTPANVQAANGVFTVEGDATITQGGVLTITGKSTGIKVTYTANGNCGRTSAEIVIDPKDIFLPATFDKVSAAIRGGQLYVDFTTLTEQNNSHFEIEASNDGKNFVKIGEVKSNAADGYSNTPLSYTFSIGQGAATGLLGLSVAVLGFAALLVKRRNKWMLMLAIVLGAGIFGVSSCTKQEATSIDTNSKLFIRIKQVDKDGGHSESKVVLAVQE</sequence>
<dbReference type="STRING" id="1285928.SAMN04487894_1208"/>
<dbReference type="EMBL" id="FMZO01000020">
    <property type="protein sequence ID" value="SDE07454.1"/>
    <property type="molecule type" value="Genomic_DNA"/>
</dbReference>
<dbReference type="SUPFAM" id="SSF50985">
    <property type="entry name" value="RCC1/BLIP-II"/>
    <property type="match status" value="1"/>
</dbReference>
<name>A0A1G6ZXQ2_NIADE</name>
<dbReference type="Gene3D" id="2.130.10.30">
    <property type="entry name" value="Regulator of chromosome condensation 1/beta-lactamase-inhibitor protein II"/>
    <property type="match status" value="2"/>
</dbReference>
<evidence type="ECO:0000256" key="1">
    <source>
        <dbReference type="SAM" id="Phobius"/>
    </source>
</evidence>
<dbReference type="PANTHER" id="PTHR45982:SF1">
    <property type="entry name" value="REGULATOR OF CHROMOSOME CONDENSATION"/>
    <property type="match status" value="1"/>
</dbReference>
<keyword evidence="1" id="KW-1133">Transmembrane helix</keyword>